<keyword evidence="4 12" id="KW-0812">Transmembrane</keyword>
<evidence type="ECO:0000256" key="11">
    <source>
        <dbReference type="ARBA" id="ARBA00056663"/>
    </source>
</evidence>
<evidence type="ECO:0000256" key="14">
    <source>
        <dbReference type="SAM" id="MobiDB-lite"/>
    </source>
</evidence>
<keyword evidence="9 12" id="KW-0408">Iron</keyword>
<dbReference type="NCBIfam" id="NF009731">
    <property type="entry name" value="PRK13254.1-5"/>
    <property type="match status" value="1"/>
</dbReference>
<evidence type="ECO:0000256" key="8">
    <source>
        <dbReference type="ARBA" id="ARBA00022989"/>
    </source>
</evidence>
<protein>
    <recommendedName>
        <fullName evidence="12">Cytochrome c-type biogenesis protein CcmE</fullName>
    </recommendedName>
    <alternativeName>
        <fullName evidence="12">Cytochrome c maturation protein E</fullName>
    </alternativeName>
    <alternativeName>
        <fullName evidence="12">Heme chaperone CcmE</fullName>
    </alternativeName>
</protein>
<dbReference type="GO" id="GO:0017003">
    <property type="term" value="P:protein-heme linkage"/>
    <property type="evidence" value="ECO:0007669"/>
    <property type="project" value="UniProtKB-UniRule"/>
</dbReference>
<dbReference type="OrthoDB" id="9793584at2"/>
<evidence type="ECO:0000256" key="4">
    <source>
        <dbReference type="ARBA" id="ARBA00022692"/>
    </source>
</evidence>
<dbReference type="InterPro" id="IPR036127">
    <property type="entry name" value="CcmE-like_sf"/>
</dbReference>
<dbReference type="Gene3D" id="2.40.50.140">
    <property type="entry name" value="Nucleic acid-binding proteins"/>
    <property type="match status" value="1"/>
</dbReference>
<evidence type="ECO:0000256" key="1">
    <source>
        <dbReference type="ARBA" id="ARBA00004533"/>
    </source>
</evidence>
<keyword evidence="7 12" id="KW-0735">Signal-anchor</keyword>
<comment type="subcellular location">
    <subcellularLocation>
        <location evidence="1">Cell inner membrane</location>
    </subcellularLocation>
    <subcellularLocation>
        <location evidence="12">Cell membrane</location>
        <topology evidence="12">Single-pass type II membrane protein</topology>
    </subcellularLocation>
</comment>
<feature type="compositionally biased region" description="Basic and acidic residues" evidence="14">
    <location>
        <begin position="143"/>
        <end position="152"/>
    </location>
</feature>
<dbReference type="InterPro" id="IPR012340">
    <property type="entry name" value="NA-bd_OB-fold"/>
</dbReference>
<dbReference type="Proteomes" id="UP000269265">
    <property type="component" value="Unassembled WGS sequence"/>
</dbReference>
<dbReference type="HAMAP" id="MF_01959">
    <property type="entry name" value="CcmE"/>
    <property type="match status" value="1"/>
</dbReference>
<keyword evidence="3 12" id="KW-0349">Heme</keyword>
<feature type="chain" id="PRO_5018699911" description="Cytochrome c-type biogenesis protein CcmE" evidence="15">
    <location>
        <begin position="24"/>
        <end position="152"/>
    </location>
</feature>
<dbReference type="GO" id="GO:0046872">
    <property type="term" value="F:metal ion binding"/>
    <property type="evidence" value="ECO:0007669"/>
    <property type="project" value="UniProtKB-KW"/>
</dbReference>
<name>A0A3R8SC03_9BURK</name>
<evidence type="ECO:0000256" key="9">
    <source>
        <dbReference type="ARBA" id="ARBA00023004"/>
    </source>
</evidence>
<dbReference type="GO" id="GO:0020037">
    <property type="term" value="F:heme binding"/>
    <property type="evidence" value="ECO:0007669"/>
    <property type="project" value="InterPro"/>
</dbReference>
<evidence type="ECO:0000256" key="12">
    <source>
        <dbReference type="HAMAP-Rule" id="MF_01959"/>
    </source>
</evidence>
<dbReference type="AlphaFoldDB" id="A0A3R8SC03"/>
<reference evidence="16 17" key="1">
    <citation type="submission" date="2018-12" db="EMBL/GenBank/DDBJ databases">
        <title>The whole draft genome of Aquabacterium sp. SJQ9.</title>
        <authorList>
            <person name="Sun L."/>
            <person name="Gao X."/>
            <person name="Chen W."/>
            <person name="Huang K."/>
        </authorList>
    </citation>
    <scope>NUCLEOTIDE SEQUENCE [LARGE SCALE GENOMIC DNA]</scope>
    <source>
        <strain evidence="16 17">SJQ9</strain>
    </source>
</reference>
<dbReference type="GO" id="GO:0017004">
    <property type="term" value="P:cytochrome complex assembly"/>
    <property type="evidence" value="ECO:0007669"/>
    <property type="project" value="UniProtKB-KW"/>
</dbReference>
<dbReference type="Pfam" id="PF03100">
    <property type="entry name" value="CcmE"/>
    <property type="match status" value="1"/>
</dbReference>
<evidence type="ECO:0000256" key="13">
    <source>
        <dbReference type="PIRSR" id="PIRSR604329-50"/>
    </source>
</evidence>
<dbReference type="NCBIfam" id="NF009727">
    <property type="entry name" value="PRK13254.1-1"/>
    <property type="match status" value="1"/>
</dbReference>
<evidence type="ECO:0000313" key="17">
    <source>
        <dbReference type="Proteomes" id="UP000269265"/>
    </source>
</evidence>
<evidence type="ECO:0000256" key="10">
    <source>
        <dbReference type="ARBA" id="ARBA00023136"/>
    </source>
</evidence>
<dbReference type="SUPFAM" id="SSF82093">
    <property type="entry name" value="Heme chaperone CcmE"/>
    <property type="match status" value="1"/>
</dbReference>
<proteinExistence type="inferred from homology"/>
<dbReference type="PANTHER" id="PTHR34128:SF2">
    <property type="entry name" value="CYTOCHROME C-TYPE BIOGENESIS PROTEIN CCME HOMOLOG, MITOCHONDRIAL"/>
    <property type="match status" value="1"/>
</dbReference>
<keyword evidence="6 12" id="KW-0201">Cytochrome c-type biogenesis</keyword>
<organism evidence="16 17">
    <name type="scientific">Aquabacterium soli</name>
    <dbReference type="NCBI Taxonomy" id="2493092"/>
    <lineage>
        <taxon>Bacteria</taxon>
        <taxon>Pseudomonadati</taxon>
        <taxon>Pseudomonadota</taxon>
        <taxon>Betaproteobacteria</taxon>
        <taxon>Burkholderiales</taxon>
        <taxon>Aquabacterium</taxon>
    </lineage>
</organism>
<evidence type="ECO:0000256" key="5">
    <source>
        <dbReference type="ARBA" id="ARBA00022723"/>
    </source>
</evidence>
<comment type="function">
    <text evidence="11 12">Heme chaperone required for the biogenesis of c-type cytochromes. Transiently binds heme delivered by CcmC and transfers the heme to apo-cytochromes in a process facilitated by CcmF and CcmH.</text>
</comment>
<keyword evidence="5 12" id="KW-0479">Metal-binding</keyword>
<dbReference type="NCBIfam" id="NF009729">
    <property type="entry name" value="PRK13254.1-3"/>
    <property type="match status" value="1"/>
</dbReference>
<dbReference type="InterPro" id="IPR004329">
    <property type="entry name" value="CcmE"/>
</dbReference>
<dbReference type="FunFam" id="2.40.50.140:FF:000104">
    <property type="entry name" value="Cytochrome c-type biogenesis protein CcmE"/>
    <property type="match status" value="1"/>
</dbReference>
<dbReference type="EMBL" id="RSED01000001">
    <property type="protein sequence ID" value="RRS06071.1"/>
    <property type="molecule type" value="Genomic_DNA"/>
</dbReference>
<feature type="binding site" description="axial binding residue" evidence="12 13">
    <location>
        <position position="128"/>
    </location>
    <ligand>
        <name>heme</name>
        <dbReference type="ChEBI" id="CHEBI:30413"/>
    </ligand>
    <ligandPart>
        <name>Fe</name>
        <dbReference type="ChEBI" id="CHEBI:18248"/>
    </ligandPart>
</feature>
<keyword evidence="15" id="KW-0732">Signal</keyword>
<evidence type="ECO:0000256" key="15">
    <source>
        <dbReference type="SAM" id="SignalP"/>
    </source>
</evidence>
<gene>
    <name evidence="12 16" type="primary">ccmE</name>
    <name evidence="12" type="synonym">cycJ</name>
    <name evidence="16" type="ORF">EIP75_00225</name>
</gene>
<feature type="signal peptide" evidence="15">
    <location>
        <begin position="1"/>
        <end position="23"/>
    </location>
</feature>
<feature type="topological domain" description="Cytoplasmic" evidence="12">
    <location>
        <begin position="1"/>
        <end position="8"/>
    </location>
</feature>
<evidence type="ECO:0000256" key="3">
    <source>
        <dbReference type="ARBA" id="ARBA00022617"/>
    </source>
</evidence>
<sequence>MTSPRRKRLALVLLSLLGMGASAALVLSAFEKNLVFFFTPAQVLSGEAPAGQRLRVGGLVQAGSVQRHADGLSVSFVITDTVQQVPVRYKGLLPDLFKEGKGVVAQGRLGQDRVFMADEVLAKHDENYMPPEAGEALKQAANQRKDPKEATR</sequence>
<evidence type="ECO:0000256" key="2">
    <source>
        <dbReference type="ARBA" id="ARBA00022475"/>
    </source>
</evidence>
<feature type="region of interest" description="Disordered" evidence="14">
    <location>
        <begin position="126"/>
        <end position="152"/>
    </location>
</feature>
<evidence type="ECO:0000256" key="6">
    <source>
        <dbReference type="ARBA" id="ARBA00022748"/>
    </source>
</evidence>
<dbReference type="PANTHER" id="PTHR34128">
    <property type="entry name" value="CYTOCHROME C-TYPE BIOGENESIS PROTEIN CCME HOMOLOG, MITOCHONDRIAL"/>
    <property type="match status" value="1"/>
</dbReference>
<keyword evidence="10 12" id="KW-0472">Membrane</keyword>
<dbReference type="GO" id="GO:0005886">
    <property type="term" value="C:plasma membrane"/>
    <property type="evidence" value="ECO:0007669"/>
    <property type="project" value="UniProtKB-SubCell"/>
</dbReference>
<keyword evidence="2 12" id="KW-1003">Cell membrane</keyword>
<feature type="topological domain" description="Extracellular" evidence="12">
    <location>
        <begin position="30"/>
        <end position="152"/>
    </location>
</feature>
<dbReference type="RefSeq" id="WP_125241214.1">
    <property type="nucleotide sequence ID" value="NZ_RSED01000001.1"/>
</dbReference>
<comment type="similarity">
    <text evidence="12">Belongs to the CcmE/CycJ family.</text>
</comment>
<evidence type="ECO:0000313" key="16">
    <source>
        <dbReference type="EMBL" id="RRS06071.1"/>
    </source>
</evidence>
<feature type="binding site" description="covalent" evidence="12 13">
    <location>
        <position position="124"/>
    </location>
    <ligand>
        <name>heme</name>
        <dbReference type="ChEBI" id="CHEBI:30413"/>
    </ligand>
</feature>
<comment type="caution">
    <text evidence="16">The sequence shown here is derived from an EMBL/GenBank/DDBJ whole genome shotgun (WGS) entry which is preliminary data.</text>
</comment>
<accession>A0A3R8SC03</accession>
<keyword evidence="17" id="KW-1185">Reference proteome</keyword>
<evidence type="ECO:0000256" key="7">
    <source>
        <dbReference type="ARBA" id="ARBA00022968"/>
    </source>
</evidence>
<keyword evidence="8 12" id="KW-1133">Transmembrane helix</keyword>